<dbReference type="RefSeq" id="WP_136534783.1">
    <property type="nucleotide sequence ID" value="NZ_STGY01000045.1"/>
</dbReference>
<dbReference type="AlphaFoldDB" id="A0A4S8QEP8"/>
<organism evidence="1 2">
    <name type="scientific">Glycomyces buryatensis</name>
    <dbReference type="NCBI Taxonomy" id="2570927"/>
    <lineage>
        <taxon>Bacteria</taxon>
        <taxon>Bacillati</taxon>
        <taxon>Actinomycetota</taxon>
        <taxon>Actinomycetes</taxon>
        <taxon>Glycomycetales</taxon>
        <taxon>Glycomycetaceae</taxon>
        <taxon>Glycomyces</taxon>
    </lineage>
</organism>
<evidence type="ECO:0000313" key="1">
    <source>
        <dbReference type="EMBL" id="THV41385.1"/>
    </source>
</evidence>
<evidence type="ECO:0000313" key="2">
    <source>
        <dbReference type="Proteomes" id="UP000308760"/>
    </source>
</evidence>
<protein>
    <submittedName>
        <fullName evidence="1">Uncharacterized protein</fullName>
    </submittedName>
</protein>
<keyword evidence="2" id="KW-1185">Reference proteome</keyword>
<gene>
    <name evidence="1" type="ORF">FAB82_12000</name>
</gene>
<proteinExistence type="predicted"/>
<sequence length="812" mass="88160">MAENDRPGREVDASGAKGVQIGDNNLQINVYASAHPKARFANRHDLATVLHQGSRARREVRLQAFEVDEAVLAPYLGQIKIPDIPSGRVKVLLGDFGSGKSEIAETWHRAEIENLIADERAPLPVWLNAQDLLGRTLEGAVEQQLGPTWRHGQGASITVDGLDETNDPAKAQALLDAARILSKTYTNIRVLLTARPGILSAMPTEGISATLLSEDAALKLVESVSGRPYSTWRWTTDMRATVTRPFFALGAGVMLRQDGAPRGEADLIRDLVENALRKGTERSAVTSSEILPVLQKLAVVLTRTGKDDLLFSDRQIARSSRLVADGPDDSVRFALPIFQHWFAAQTILTGDVSAAEVVADTRRFNRWRWAAAVAALSARTEDAVDDLLGTWVAGNPGAAAWIINEAFNGHRDWRTEDDENLDAQTSGTRLLQALRTWTEGLGPLAGGVLPSLVVRGPVGLGVTVSGHRIDIAFSTSRPAADYVTQVPLGVHPLVPSPVPDWRPWISGEAPEGHAWPWTMVQKSIASAMDEKLSRDPFLGTPDGVWVQERRFDLARRVLGRGSGFHGDLSADEIRNRATELFNAIGQNRDAGISRNGSAIFSGAELDDLVSWIDSTAPGQVVSHLPEADVSHPGGGWVWDRYSPQRLMEFEVEVYGRACEAYDEALAHSFARLGWSMPSSALAPFGVVLEVQFDGPDRLGNVPLLTAMQVPMALIRQFAPPGPEAVWSVSRRAVIAQTSREQSTFWERQTAIRENIRSWLAGQSRESIGSLGWVDTGADDMSNGRPASSLAAGWLSDDLKSLGLGTGGSPQLR</sequence>
<dbReference type="Proteomes" id="UP000308760">
    <property type="component" value="Unassembled WGS sequence"/>
</dbReference>
<dbReference type="OrthoDB" id="5379188at2"/>
<reference evidence="2" key="1">
    <citation type="submission" date="2019-04" db="EMBL/GenBank/DDBJ databases">
        <title>Nocardioides xinjiangensis sp. nov.</title>
        <authorList>
            <person name="Liu S."/>
        </authorList>
    </citation>
    <scope>NUCLEOTIDE SEQUENCE [LARGE SCALE GENOMIC DNA]</scope>
    <source>
        <strain evidence="2">18</strain>
    </source>
</reference>
<name>A0A4S8QEP8_9ACTN</name>
<comment type="caution">
    <text evidence="1">The sequence shown here is derived from an EMBL/GenBank/DDBJ whole genome shotgun (WGS) entry which is preliminary data.</text>
</comment>
<reference evidence="1 2" key="2">
    <citation type="submission" date="2019-05" db="EMBL/GenBank/DDBJ databases">
        <title>Glycomyces buryatensis sp. nov.</title>
        <authorList>
            <person name="Nikitina E."/>
        </authorList>
    </citation>
    <scope>NUCLEOTIDE SEQUENCE [LARGE SCALE GENOMIC DNA]</scope>
    <source>
        <strain evidence="1 2">18</strain>
    </source>
</reference>
<dbReference type="EMBL" id="STGY01000045">
    <property type="protein sequence ID" value="THV41385.1"/>
    <property type="molecule type" value="Genomic_DNA"/>
</dbReference>
<accession>A0A4S8QEP8</accession>